<dbReference type="InterPro" id="IPR019734">
    <property type="entry name" value="TPR_rpt"/>
</dbReference>
<feature type="coiled-coil region" evidence="1">
    <location>
        <begin position="107"/>
        <end position="134"/>
    </location>
</feature>
<evidence type="ECO:0000256" key="2">
    <source>
        <dbReference type="SAM" id="MobiDB-lite"/>
    </source>
</evidence>
<keyword evidence="1" id="KW-0175">Coiled coil</keyword>
<gene>
    <name evidence="3" type="ORF">GF339_22015</name>
</gene>
<protein>
    <submittedName>
        <fullName evidence="3">Tetratricopeptide repeat protein</fullName>
    </submittedName>
</protein>
<evidence type="ECO:0000313" key="3">
    <source>
        <dbReference type="EMBL" id="MBD3327278.1"/>
    </source>
</evidence>
<organism evidence="3 4">
    <name type="scientific">candidate division KSB3 bacterium</name>
    <dbReference type="NCBI Taxonomy" id="2044937"/>
    <lineage>
        <taxon>Bacteria</taxon>
        <taxon>candidate division KSB3</taxon>
    </lineage>
</organism>
<evidence type="ECO:0000256" key="1">
    <source>
        <dbReference type="SAM" id="Coils"/>
    </source>
</evidence>
<dbReference type="Pfam" id="PF13174">
    <property type="entry name" value="TPR_6"/>
    <property type="match status" value="2"/>
</dbReference>
<accession>A0A9D5JZV1</accession>
<feature type="region of interest" description="Disordered" evidence="2">
    <location>
        <begin position="151"/>
        <end position="177"/>
    </location>
</feature>
<dbReference type="SUPFAM" id="SSF48452">
    <property type="entry name" value="TPR-like"/>
    <property type="match status" value="1"/>
</dbReference>
<reference evidence="3" key="1">
    <citation type="submission" date="2019-11" db="EMBL/GenBank/DDBJ databases">
        <title>Microbial mats filling the niche in hypersaline microbial mats.</title>
        <authorList>
            <person name="Wong H.L."/>
            <person name="Macleod F.I."/>
            <person name="White R.A. III"/>
            <person name="Burns B.P."/>
        </authorList>
    </citation>
    <scope>NUCLEOTIDE SEQUENCE</scope>
    <source>
        <strain evidence="3">Rbin_158</strain>
    </source>
</reference>
<comment type="caution">
    <text evidence="3">The sequence shown here is derived from an EMBL/GenBank/DDBJ whole genome shotgun (WGS) entry which is preliminary data.</text>
</comment>
<sequence length="248" mass="28085">MEGETMRMSRRWKRMLQISWCLILIVGAFCQTSSGAEDPEQMLEEIQRQIIALRQEFKLRIDKATDDRLAIYENLQAKVEDLVSSQAPLVTSYADISQKAQNVLTSIEVYDDQLATLEQLLDSLETTLAEHLDQIETHMGVVKEQVRHDPSLPLVESPSPQPSLAEPTPTPESSPLLDFSPGQLFRASYGAYRDGDYEVAIAGFQKFLEIYPDNSLAGAAQYWIAESFVKLEEYAIAIQEYERLITAY</sequence>
<proteinExistence type="predicted"/>
<dbReference type="EMBL" id="WJJP01000716">
    <property type="protein sequence ID" value="MBD3327278.1"/>
    <property type="molecule type" value="Genomic_DNA"/>
</dbReference>
<dbReference type="AlphaFoldDB" id="A0A9D5JZV1"/>
<evidence type="ECO:0000313" key="4">
    <source>
        <dbReference type="Proteomes" id="UP000649604"/>
    </source>
</evidence>
<dbReference type="Proteomes" id="UP000649604">
    <property type="component" value="Unassembled WGS sequence"/>
</dbReference>
<feature type="non-terminal residue" evidence="3">
    <location>
        <position position="248"/>
    </location>
</feature>
<dbReference type="Gene3D" id="1.25.40.10">
    <property type="entry name" value="Tetratricopeptide repeat domain"/>
    <property type="match status" value="1"/>
</dbReference>
<dbReference type="InterPro" id="IPR011990">
    <property type="entry name" value="TPR-like_helical_dom_sf"/>
</dbReference>
<name>A0A9D5JZV1_9BACT</name>